<sequence length="58" mass="6384">MAHVLKAPVEVFDVSSLSGGDIWKAFHLNVRHRAAECNICLYGGSYKPNLLDGCICTY</sequence>
<dbReference type="Proteomes" id="UP000233551">
    <property type="component" value="Unassembled WGS sequence"/>
</dbReference>
<evidence type="ECO:0000313" key="2">
    <source>
        <dbReference type="Proteomes" id="UP000233551"/>
    </source>
</evidence>
<dbReference type="EMBL" id="PGOL01001870">
    <property type="protein sequence ID" value="PKI53225.1"/>
    <property type="molecule type" value="Genomic_DNA"/>
</dbReference>
<reference evidence="1 2" key="1">
    <citation type="submission" date="2017-11" db="EMBL/GenBank/DDBJ databases">
        <title>De-novo sequencing of pomegranate (Punica granatum L.) genome.</title>
        <authorList>
            <person name="Akparov Z."/>
            <person name="Amiraslanov A."/>
            <person name="Hajiyeva S."/>
            <person name="Abbasov M."/>
            <person name="Kaur K."/>
            <person name="Hamwieh A."/>
            <person name="Solovyev V."/>
            <person name="Salamov A."/>
            <person name="Braich B."/>
            <person name="Kosarev P."/>
            <person name="Mahmoud A."/>
            <person name="Hajiyev E."/>
            <person name="Babayeva S."/>
            <person name="Izzatullayeva V."/>
            <person name="Mammadov A."/>
            <person name="Mammadov A."/>
            <person name="Sharifova S."/>
            <person name="Ojaghi J."/>
            <person name="Eynullazada K."/>
            <person name="Bayramov B."/>
            <person name="Abdulazimova A."/>
            <person name="Shahmuradov I."/>
        </authorList>
    </citation>
    <scope>NUCLEOTIDE SEQUENCE [LARGE SCALE GENOMIC DNA]</scope>
    <source>
        <strain evidence="2">cv. AG2017</strain>
        <tissue evidence="1">Leaf</tissue>
    </source>
</reference>
<name>A0A2I0JAD0_PUNGR</name>
<comment type="caution">
    <text evidence="1">The sequence shown here is derived from an EMBL/GenBank/DDBJ whole genome shotgun (WGS) entry which is preliminary data.</text>
</comment>
<keyword evidence="2" id="KW-1185">Reference proteome</keyword>
<evidence type="ECO:0000313" key="1">
    <source>
        <dbReference type="EMBL" id="PKI53225.1"/>
    </source>
</evidence>
<organism evidence="1 2">
    <name type="scientific">Punica granatum</name>
    <name type="common">Pomegranate</name>
    <dbReference type="NCBI Taxonomy" id="22663"/>
    <lineage>
        <taxon>Eukaryota</taxon>
        <taxon>Viridiplantae</taxon>
        <taxon>Streptophyta</taxon>
        <taxon>Embryophyta</taxon>
        <taxon>Tracheophyta</taxon>
        <taxon>Spermatophyta</taxon>
        <taxon>Magnoliopsida</taxon>
        <taxon>eudicotyledons</taxon>
        <taxon>Gunneridae</taxon>
        <taxon>Pentapetalae</taxon>
        <taxon>rosids</taxon>
        <taxon>malvids</taxon>
        <taxon>Myrtales</taxon>
        <taxon>Lythraceae</taxon>
        <taxon>Punica</taxon>
    </lineage>
</organism>
<accession>A0A2I0JAD0</accession>
<proteinExistence type="predicted"/>
<gene>
    <name evidence="1" type="ORF">CRG98_026357</name>
</gene>
<protein>
    <submittedName>
        <fullName evidence="1">Uncharacterized protein</fullName>
    </submittedName>
</protein>
<dbReference type="AlphaFoldDB" id="A0A2I0JAD0"/>